<dbReference type="Proteomes" id="UP000611554">
    <property type="component" value="Unassembled WGS sequence"/>
</dbReference>
<keyword evidence="3" id="KW-1185">Reference proteome</keyword>
<evidence type="ECO:0000259" key="1">
    <source>
        <dbReference type="Pfam" id="PF03417"/>
    </source>
</evidence>
<sequence length="366" mass="40064">MTQIPFHRPEARLHVTAEDTRPRHRGRSRGRQLAATLPGAIDAYDRLFAAGGIDPDVVRDDAHRTLDAVNAFRPNLAEQIEGIADGAGVETWRVAALNARTEILARSRTVPPGECSTIVREVTDAEGGRTHLGVQTWDWHVELSPYWHTIDSGGGAHRYVGITEHGILAKIGVNSAGLALHFNILGHQDDRTGGIPMHVLAALLLEEADHVDHALEILHEAPITSSGSFMLFEQERAVLLDLSPAGVFEVPAVAPGTCLRTNHFLTPTPARHEKTWLYQPDSGERFTFLKDRLARTRPASADEMLQQLVTGPGEPGVTLLPDMSRELGLRWASLATVHLDPAARTARVLDGTPAEHGDRPWYDLHA</sequence>
<organism evidence="2 3">
    <name type="scientific">Streptosporangium pseudovulgare</name>
    <dbReference type="NCBI Taxonomy" id="35765"/>
    <lineage>
        <taxon>Bacteria</taxon>
        <taxon>Bacillati</taxon>
        <taxon>Actinomycetota</taxon>
        <taxon>Actinomycetes</taxon>
        <taxon>Streptosporangiales</taxon>
        <taxon>Streptosporangiaceae</taxon>
        <taxon>Streptosporangium</taxon>
    </lineage>
</organism>
<dbReference type="Pfam" id="PF03417">
    <property type="entry name" value="AAT"/>
    <property type="match status" value="1"/>
</dbReference>
<dbReference type="EMBL" id="BMQJ01000016">
    <property type="protein sequence ID" value="GGQ19847.1"/>
    <property type="molecule type" value="Genomic_DNA"/>
</dbReference>
<dbReference type="Gene3D" id="3.60.60.10">
    <property type="entry name" value="Penicillin V Acylase, Chain A"/>
    <property type="match status" value="1"/>
</dbReference>
<accession>A0ABQ2R912</accession>
<dbReference type="InterPro" id="IPR047801">
    <property type="entry name" value="Peptidase_C45"/>
</dbReference>
<dbReference type="RefSeq" id="WP_189249603.1">
    <property type="nucleotide sequence ID" value="NZ_BMQJ01000016.1"/>
</dbReference>
<evidence type="ECO:0000313" key="2">
    <source>
        <dbReference type="EMBL" id="GGQ19847.1"/>
    </source>
</evidence>
<reference evidence="3" key="1">
    <citation type="journal article" date="2019" name="Int. J. Syst. Evol. Microbiol.">
        <title>The Global Catalogue of Microorganisms (GCM) 10K type strain sequencing project: providing services to taxonomists for standard genome sequencing and annotation.</title>
        <authorList>
            <consortium name="The Broad Institute Genomics Platform"/>
            <consortium name="The Broad Institute Genome Sequencing Center for Infectious Disease"/>
            <person name="Wu L."/>
            <person name="Ma J."/>
        </authorList>
    </citation>
    <scope>NUCLEOTIDE SEQUENCE [LARGE SCALE GENOMIC DNA]</scope>
    <source>
        <strain evidence="3">JCM 3115</strain>
    </source>
</reference>
<dbReference type="InterPro" id="IPR047794">
    <property type="entry name" value="C45_proenzyme-like"/>
</dbReference>
<dbReference type="InterPro" id="IPR005079">
    <property type="entry name" value="Peptidase_C45_hydrolase"/>
</dbReference>
<name>A0ABQ2R912_9ACTN</name>
<dbReference type="Gene3D" id="1.10.10.2120">
    <property type="match status" value="1"/>
</dbReference>
<dbReference type="PANTHER" id="PTHR34180">
    <property type="entry name" value="PEPTIDASE C45"/>
    <property type="match status" value="1"/>
</dbReference>
<proteinExistence type="predicted"/>
<evidence type="ECO:0000313" key="3">
    <source>
        <dbReference type="Proteomes" id="UP000611554"/>
    </source>
</evidence>
<dbReference type="NCBIfam" id="NF040521">
    <property type="entry name" value="C45_proenzyme"/>
    <property type="match status" value="1"/>
</dbReference>
<feature type="domain" description="Peptidase C45 hydrolase" evidence="1">
    <location>
        <begin position="132"/>
        <end position="302"/>
    </location>
</feature>
<comment type="caution">
    <text evidence="2">The sequence shown here is derived from an EMBL/GenBank/DDBJ whole genome shotgun (WGS) entry which is preliminary data.</text>
</comment>
<gene>
    <name evidence="2" type="ORF">GCM10010140_57770</name>
</gene>
<dbReference type="PANTHER" id="PTHR34180:SF1">
    <property type="entry name" value="BETA-ALANYL-DOPAMINE_CARCININE HYDROLASE"/>
    <property type="match status" value="1"/>
</dbReference>
<protein>
    <recommendedName>
        <fullName evidence="1">Peptidase C45 hydrolase domain-containing protein</fullName>
    </recommendedName>
</protein>